<dbReference type="InterPro" id="IPR013154">
    <property type="entry name" value="ADH-like_N"/>
</dbReference>
<dbReference type="InterPro" id="IPR002328">
    <property type="entry name" value="ADH_Zn_CS"/>
</dbReference>
<keyword evidence="5" id="KW-0472">Membrane</keyword>
<evidence type="ECO:0000256" key="5">
    <source>
        <dbReference type="SAM" id="Phobius"/>
    </source>
</evidence>
<keyword evidence="9" id="KW-1185">Reference proteome</keyword>
<comment type="cofactor">
    <cofactor evidence="4">
        <name>Zn(2+)</name>
        <dbReference type="ChEBI" id="CHEBI:29105"/>
    </cofactor>
</comment>
<keyword evidence="2 4" id="KW-0862">Zinc</keyword>
<dbReference type="SUPFAM" id="SSF51735">
    <property type="entry name" value="NAD(P)-binding Rossmann-fold domains"/>
    <property type="match status" value="1"/>
</dbReference>
<dbReference type="Proteomes" id="UP001159405">
    <property type="component" value="Unassembled WGS sequence"/>
</dbReference>
<evidence type="ECO:0000256" key="4">
    <source>
        <dbReference type="RuleBase" id="RU361277"/>
    </source>
</evidence>
<evidence type="ECO:0000256" key="3">
    <source>
        <dbReference type="ARBA" id="ARBA00023002"/>
    </source>
</evidence>
<evidence type="ECO:0000259" key="6">
    <source>
        <dbReference type="Pfam" id="PF00107"/>
    </source>
</evidence>
<dbReference type="PANTHER" id="PTHR43401">
    <property type="entry name" value="L-THREONINE 3-DEHYDROGENASE"/>
    <property type="match status" value="1"/>
</dbReference>
<feature type="transmembrane region" description="Helical" evidence="5">
    <location>
        <begin position="241"/>
        <end position="262"/>
    </location>
</feature>
<dbReference type="InterPro" id="IPR050129">
    <property type="entry name" value="Zn_alcohol_dh"/>
</dbReference>
<dbReference type="SUPFAM" id="SSF50129">
    <property type="entry name" value="GroES-like"/>
    <property type="match status" value="1"/>
</dbReference>
<feature type="domain" description="Alcohol dehydrogenase-like C-terminal" evidence="6">
    <location>
        <begin position="280"/>
        <end position="357"/>
    </location>
</feature>
<dbReference type="Gene3D" id="3.90.180.10">
    <property type="entry name" value="Medium-chain alcohol dehydrogenases, catalytic domain"/>
    <property type="match status" value="2"/>
</dbReference>
<dbReference type="PANTHER" id="PTHR43401:SF2">
    <property type="entry name" value="L-THREONINE 3-DEHYDROGENASE"/>
    <property type="match status" value="1"/>
</dbReference>
<keyword evidence="5" id="KW-1133">Transmembrane helix</keyword>
<keyword evidence="3" id="KW-0560">Oxidoreductase</keyword>
<organism evidence="8 9">
    <name type="scientific">Porites lobata</name>
    <dbReference type="NCBI Taxonomy" id="104759"/>
    <lineage>
        <taxon>Eukaryota</taxon>
        <taxon>Metazoa</taxon>
        <taxon>Cnidaria</taxon>
        <taxon>Anthozoa</taxon>
        <taxon>Hexacorallia</taxon>
        <taxon>Scleractinia</taxon>
        <taxon>Fungiina</taxon>
        <taxon>Poritidae</taxon>
        <taxon>Porites</taxon>
    </lineage>
</organism>
<keyword evidence="5" id="KW-0812">Transmembrane</keyword>
<dbReference type="PROSITE" id="PS00059">
    <property type="entry name" value="ADH_ZINC"/>
    <property type="match status" value="1"/>
</dbReference>
<dbReference type="Gene3D" id="3.40.50.720">
    <property type="entry name" value="NAD(P)-binding Rossmann-like Domain"/>
    <property type="match status" value="2"/>
</dbReference>
<comment type="caution">
    <text evidence="8">The sequence shown here is derived from an EMBL/GenBank/DDBJ whole genome shotgun (WGS) entry which is preliminary data.</text>
</comment>
<reference evidence="8 9" key="1">
    <citation type="submission" date="2022-05" db="EMBL/GenBank/DDBJ databases">
        <authorList>
            <consortium name="Genoscope - CEA"/>
            <person name="William W."/>
        </authorList>
    </citation>
    <scope>NUCLEOTIDE SEQUENCE [LARGE SCALE GENOMIC DNA]</scope>
</reference>
<gene>
    <name evidence="8" type="ORF">PLOB_00022922</name>
</gene>
<sequence length="361" mass="40244">MNVLIKEEEKVSYVYKDIPIPQAGKGELLVKVLKVSLCGSDIILYEWNEAAKTIATLPFIPGHECVGEVVQVGPDCDKKFSVGQRVCCENHFYCGKCYQCLHDLRHICQNLNQFGHGRGTIYGGFAQYTIIPAGYCYLLKTNLDVDRACILEPFGVAHQAVEEVDPAGDTILVQGCGPIGLLAIGIAKCMGAIKIIATDIMADRLHKAKLMGADVIVDGKTENLKEAGLYIVHRTKKLLQVWFFFYQYIFGFLKLAVFFFSFSDFTVDNMLFHLLLVFRETSGDGIGCLLECSGAAPLVNNCFSLLRKGGRVVLVGLLKQPLHVENFLQDVLFKSLTLKTIHGRKIFSTWEKSEELLFNNK</sequence>
<evidence type="ECO:0008006" key="10">
    <source>
        <dbReference type="Google" id="ProtNLM"/>
    </source>
</evidence>
<evidence type="ECO:0000313" key="9">
    <source>
        <dbReference type="Proteomes" id="UP001159405"/>
    </source>
</evidence>
<evidence type="ECO:0000256" key="1">
    <source>
        <dbReference type="ARBA" id="ARBA00022723"/>
    </source>
</evidence>
<feature type="domain" description="Alcohol dehydrogenase-like C-terminal" evidence="6">
    <location>
        <begin position="178"/>
        <end position="226"/>
    </location>
</feature>
<name>A0ABN8NRK1_9CNID</name>
<feature type="domain" description="Alcohol dehydrogenase-like N-terminal" evidence="7">
    <location>
        <begin position="24"/>
        <end position="139"/>
    </location>
</feature>
<evidence type="ECO:0000313" key="8">
    <source>
        <dbReference type="EMBL" id="CAH3114457.1"/>
    </source>
</evidence>
<dbReference type="Pfam" id="PF08240">
    <property type="entry name" value="ADH_N"/>
    <property type="match status" value="1"/>
</dbReference>
<dbReference type="InterPro" id="IPR036291">
    <property type="entry name" value="NAD(P)-bd_dom_sf"/>
</dbReference>
<dbReference type="InterPro" id="IPR011032">
    <property type="entry name" value="GroES-like_sf"/>
</dbReference>
<protein>
    <recommendedName>
        <fullName evidence="10">Alcohol dehydrogenase</fullName>
    </recommendedName>
</protein>
<evidence type="ECO:0000256" key="2">
    <source>
        <dbReference type="ARBA" id="ARBA00022833"/>
    </source>
</evidence>
<evidence type="ECO:0000259" key="7">
    <source>
        <dbReference type="Pfam" id="PF08240"/>
    </source>
</evidence>
<accession>A0ABN8NRK1</accession>
<dbReference type="EMBL" id="CALNXK010000027">
    <property type="protein sequence ID" value="CAH3114457.1"/>
    <property type="molecule type" value="Genomic_DNA"/>
</dbReference>
<dbReference type="Pfam" id="PF00107">
    <property type="entry name" value="ADH_zinc_N"/>
    <property type="match status" value="2"/>
</dbReference>
<dbReference type="InterPro" id="IPR013149">
    <property type="entry name" value="ADH-like_C"/>
</dbReference>
<comment type="similarity">
    <text evidence="4">Belongs to the zinc-containing alcohol dehydrogenase family.</text>
</comment>
<proteinExistence type="inferred from homology"/>
<keyword evidence="1 4" id="KW-0479">Metal-binding</keyword>